<dbReference type="OrthoDB" id="75169at2759"/>
<comment type="caution">
    <text evidence="3">The sequence shown here is derived from an EMBL/GenBank/DDBJ whole genome shotgun (WGS) entry which is preliminary data.</text>
</comment>
<evidence type="ECO:0000313" key="3">
    <source>
        <dbReference type="EMBL" id="KAF8473743.1"/>
    </source>
</evidence>
<dbReference type="EMBL" id="WHVB01000018">
    <property type="protein sequence ID" value="KAF8473743.1"/>
    <property type="molecule type" value="Genomic_DNA"/>
</dbReference>
<dbReference type="AlphaFoldDB" id="A0A9P5JZN7"/>
<dbReference type="PIRSF" id="PIRSF016184">
    <property type="entry name" value="PhzC_PhzF"/>
    <property type="match status" value="1"/>
</dbReference>
<dbReference type="InterPro" id="IPR003719">
    <property type="entry name" value="Phenazine_PhzF-like"/>
</dbReference>
<accession>A0A9P5JZN7</accession>
<proteinExistence type="inferred from homology"/>
<comment type="similarity">
    <text evidence="1">Belongs to the PhzF family.</text>
</comment>
<dbReference type="PANTHER" id="PTHR13774:SF17">
    <property type="entry name" value="PHENAZINE BIOSYNTHESIS-LIKE DOMAIN-CONTAINING PROTEIN"/>
    <property type="match status" value="1"/>
</dbReference>
<evidence type="ECO:0000256" key="2">
    <source>
        <dbReference type="ARBA" id="ARBA00023235"/>
    </source>
</evidence>
<organism evidence="3 4">
    <name type="scientific">Russula ochroleuca</name>
    <dbReference type="NCBI Taxonomy" id="152965"/>
    <lineage>
        <taxon>Eukaryota</taxon>
        <taxon>Fungi</taxon>
        <taxon>Dikarya</taxon>
        <taxon>Basidiomycota</taxon>
        <taxon>Agaricomycotina</taxon>
        <taxon>Agaricomycetes</taxon>
        <taxon>Russulales</taxon>
        <taxon>Russulaceae</taxon>
        <taxon>Russula</taxon>
    </lineage>
</organism>
<reference evidence="3" key="2">
    <citation type="journal article" date="2020" name="Nat. Commun.">
        <title>Large-scale genome sequencing of mycorrhizal fungi provides insights into the early evolution of symbiotic traits.</title>
        <authorList>
            <person name="Miyauchi S."/>
            <person name="Kiss E."/>
            <person name="Kuo A."/>
            <person name="Drula E."/>
            <person name="Kohler A."/>
            <person name="Sanchez-Garcia M."/>
            <person name="Morin E."/>
            <person name="Andreopoulos B."/>
            <person name="Barry K.W."/>
            <person name="Bonito G."/>
            <person name="Buee M."/>
            <person name="Carver A."/>
            <person name="Chen C."/>
            <person name="Cichocki N."/>
            <person name="Clum A."/>
            <person name="Culley D."/>
            <person name="Crous P.W."/>
            <person name="Fauchery L."/>
            <person name="Girlanda M."/>
            <person name="Hayes R.D."/>
            <person name="Keri Z."/>
            <person name="LaButti K."/>
            <person name="Lipzen A."/>
            <person name="Lombard V."/>
            <person name="Magnuson J."/>
            <person name="Maillard F."/>
            <person name="Murat C."/>
            <person name="Nolan M."/>
            <person name="Ohm R.A."/>
            <person name="Pangilinan J."/>
            <person name="Pereira M.F."/>
            <person name="Perotto S."/>
            <person name="Peter M."/>
            <person name="Pfister S."/>
            <person name="Riley R."/>
            <person name="Sitrit Y."/>
            <person name="Stielow J.B."/>
            <person name="Szollosi G."/>
            <person name="Zifcakova L."/>
            <person name="Stursova M."/>
            <person name="Spatafora J.W."/>
            <person name="Tedersoo L."/>
            <person name="Vaario L.M."/>
            <person name="Yamada A."/>
            <person name="Yan M."/>
            <person name="Wang P."/>
            <person name="Xu J."/>
            <person name="Bruns T."/>
            <person name="Baldrian P."/>
            <person name="Vilgalys R."/>
            <person name="Dunand C."/>
            <person name="Henrissat B."/>
            <person name="Grigoriev I.V."/>
            <person name="Hibbett D."/>
            <person name="Nagy L.G."/>
            <person name="Martin F.M."/>
        </authorList>
    </citation>
    <scope>NUCLEOTIDE SEQUENCE</scope>
    <source>
        <strain evidence="3">Prilba</strain>
    </source>
</reference>
<dbReference type="GO" id="GO:0016853">
    <property type="term" value="F:isomerase activity"/>
    <property type="evidence" value="ECO:0007669"/>
    <property type="project" value="UniProtKB-KW"/>
</dbReference>
<gene>
    <name evidence="3" type="ORF">DFH94DRAFT_764276</name>
</gene>
<evidence type="ECO:0000256" key="1">
    <source>
        <dbReference type="ARBA" id="ARBA00008270"/>
    </source>
</evidence>
<sequence length="313" mass="33424">MTIDTHLPQKFPFSIENAFTDRLEGGNPAAIVCLPSLTTLPDATLQTIALNFNQPITVFITPLEHCESTVGPSASGTTMTTTKVGFGIRWFTPEIEVPLCGHGTLAAAAALFRGADGASAEDLTEIRFEATSGKFLVARKVEEDRIEIELDSETSEELSAEEDIELRGVLAKALGKNVPVRYTGCGAGHLKDYALIEVDTLELKNIKVNTDAFLESAFEVHVVVAPSSIPGVTFESRMFSPSSGVAEDPVCGTAHTLSTPYWIVAKNISGSGVLLARQVSARGGELRILSDAGERKIKLVGQVGSVCRGELYI</sequence>
<dbReference type="Gene3D" id="3.10.310.10">
    <property type="entry name" value="Diaminopimelate Epimerase, Chain A, domain 1"/>
    <property type="match status" value="2"/>
</dbReference>
<dbReference type="PANTHER" id="PTHR13774">
    <property type="entry name" value="PHENAZINE BIOSYNTHESIS PROTEIN"/>
    <property type="match status" value="1"/>
</dbReference>
<dbReference type="Proteomes" id="UP000759537">
    <property type="component" value="Unassembled WGS sequence"/>
</dbReference>
<dbReference type="NCBIfam" id="TIGR00654">
    <property type="entry name" value="PhzF_family"/>
    <property type="match status" value="1"/>
</dbReference>
<keyword evidence="2" id="KW-0413">Isomerase</keyword>
<dbReference type="GO" id="GO:0005737">
    <property type="term" value="C:cytoplasm"/>
    <property type="evidence" value="ECO:0007669"/>
    <property type="project" value="TreeGrafter"/>
</dbReference>
<keyword evidence="4" id="KW-1185">Reference proteome</keyword>
<protein>
    <submittedName>
        <fullName evidence="3">Diaminopimelate epimerase-like protein</fullName>
    </submittedName>
</protein>
<dbReference type="Pfam" id="PF02567">
    <property type="entry name" value="PhzC-PhzF"/>
    <property type="match status" value="1"/>
</dbReference>
<evidence type="ECO:0000313" key="4">
    <source>
        <dbReference type="Proteomes" id="UP000759537"/>
    </source>
</evidence>
<reference evidence="3" key="1">
    <citation type="submission" date="2019-10" db="EMBL/GenBank/DDBJ databases">
        <authorList>
            <consortium name="DOE Joint Genome Institute"/>
            <person name="Kuo A."/>
            <person name="Miyauchi S."/>
            <person name="Kiss E."/>
            <person name="Drula E."/>
            <person name="Kohler A."/>
            <person name="Sanchez-Garcia M."/>
            <person name="Andreopoulos B."/>
            <person name="Barry K.W."/>
            <person name="Bonito G."/>
            <person name="Buee M."/>
            <person name="Carver A."/>
            <person name="Chen C."/>
            <person name="Cichocki N."/>
            <person name="Clum A."/>
            <person name="Culley D."/>
            <person name="Crous P.W."/>
            <person name="Fauchery L."/>
            <person name="Girlanda M."/>
            <person name="Hayes R."/>
            <person name="Keri Z."/>
            <person name="LaButti K."/>
            <person name="Lipzen A."/>
            <person name="Lombard V."/>
            <person name="Magnuson J."/>
            <person name="Maillard F."/>
            <person name="Morin E."/>
            <person name="Murat C."/>
            <person name="Nolan M."/>
            <person name="Ohm R."/>
            <person name="Pangilinan J."/>
            <person name="Pereira M."/>
            <person name="Perotto S."/>
            <person name="Peter M."/>
            <person name="Riley R."/>
            <person name="Sitrit Y."/>
            <person name="Stielow B."/>
            <person name="Szollosi G."/>
            <person name="Zifcakova L."/>
            <person name="Stursova M."/>
            <person name="Spatafora J.W."/>
            <person name="Tedersoo L."/>
            <person name="Vaario L.-M."/>
            <person name="Yamada A."/>
            <person name="Yan M."/>
            <person name="Wang P."/>
            <person name="Xu J."/>
            <person name="Bruns T."/>
            <person name="Baldrian P."/>
            <person name="Vilgalys R."/>
            <person name="Henrissat B."/>
            <person name="Grigoriev I.V."/>
            <person name="Hibbett D."/>
            <person name="Nagy L.G."/>
            <person name="Martin F.M."/>
        </authorList>
    </citation>
    <scope>NUCLEOTIDE SEQUENCE</scope>
    <source>
        <strain evidence="3">Prilba</strain>
    </source>
</reference>
<name>A0A9P5JZN7_9AGAM</name>
<dbReference type="SUPFAM" id="SSF54506">
    <property type="entry name" value="Diaminopimelate epimerase-like"/>
    <property type="match status" value="1"/>
</dbReference>